<dbReference type="SUPFAM" id="SSF54556">
    <property type="entry name" value="Chitinase insertion domain"/>
    <property type="match status" value="1"/>
</dbReference>
<keyword evidence="16" id="KW-1185">Reference proteome</keyword>
<dbReference type="OMA" id="RLDEGYH"/>
<keyword evidence="5 13" id="KW-0732">Signal</keyword>
<dbReference type="Proteomes" id="UP000094527">
    <property type="component" value="Unassembled WGS sequence"/>
</dbReference>
<reference evidence="15 16" key="1">
    <citation type="journal article" date="2016" name="Genome Biol. Evol.">
        <title>Gene Family Evolution Reflects Adaptation to Soil Environmental Stressors in the Genome of the Collembolan Orchesella cincta.</title>
        <authorList>
            <person name="Faddeeva-Vakhrusheva A."/>
            <person name="Derks M.F."/>
            <person name="Anvar S.Y."/>
            <person name="Agamennone V."/>
            <person name="Suring W."/>
            <person name="Smit S."/>
            <person name="van Straalen N.M."/>
            <person name="Roelofs D."/>
        </authorList>
    </citation>
    <scope>NUCLEOTIDE SEQUENCE [LARGE SCALE GENOMIC DNA]</scope>
    <source>
        <tissue evidence="15">Mixed pool</tissue>
    </source>
</reference>
<dbReference type="SUPFAM" id="SSF51445">
    <property type="entry name" value="(Trans)glycosidases"/>
    <property type="match status" value="1"/>
</dbReference>
<dbReference type="SMART" id="SM00636">
    <property type="entry name" value="Glyco_18"/>
    <property type="match status" value="1"/>
</dbReference>
<evidence type="ECO:0000313" key="16">
    <source>
        <dbReference type="Proteomes" id="UP000094527"/>
    </source>
</evidence>
<dbReference type="FunFam" id="3.10.50.10:FF:000004">
    <property type="entry name" value="Chitinase 5"/>
    <property type="match status" value="1"/>
</dbReference>
<keyword evidence="10" id="KW-0326">Glycosidase</keyword>
<dbReference type="GO" id="GO:0008843">
    <property type="term" value="F:endochitinase activity"/>
    <property type="evidence" value="ECO:0007669"/>
    <property type="project" value="UniProtKB-EC"/>
</dbReference>
<dbReference type="AlphaFoldDB" id="A0A1D2NFI0"/>
<dbReference type="InterPro" id="IPR011583">
    <property type="entry name" value="Chitinase_II/V-like_cat"/>
</dbReference>
<comment type="catalytic activity">
    <reaction evidence="1">
        <text>Random endo-hydrolysis of N-acetyl-beta-D-glucosaminide (1-&gt;4)-beta-linkages in chitin and chitodextrins.</text>
        <dbReference type="EC" id="3.2.1.14"/>
    </reaction>
</comment>
<evidence type="ECO:0000256" key="13">
    <source>
        <dbReference type="SAM" id="SignalP"/>
    </source>
</evidence>
<feature type="compositionally biased region" description="Low complexity" evidence="12">
    <location>
        <begin position="457"/>
        <end position="471"/>
    </location>
</feature>
<evidence type="ECO:0000256" key="8">
    <source>
        <dbReference type="ARBA" id="ARBA00023157"/>
    </source>
</evidence>
<dbReference type="Pfam" id="PF00704">
    <property type="entry name" value="Glyco_hydro_18"/>
    <property type="match status" value="1"/>
</dbReference>
<sequence length="585" mass="66024">MWLQYQKFVCLAILASPWCVLGSSKKPMEVPEVPGQGGKPARNVCYFSNWAIYRPGIGNYTVDDVPVDKCTHVIYSFIGVSNVTWEALVLDPELDVEKKNFEKFIGLKRKNPNLKVMLAVGGWAEGGKKYSQMVSVPQRRASFISSVVQYMQLGFDGFDLAGMPSIMARSRRIAIQYKNNFLDFVRELRYTFHRVNKDWEITMAVPLAKFRLQEGYHVPELCRHLNAIHVMAYDLRGNWVGYADVHTPLYKRSFDQYGYEKLNVNDGSQLWVDMGCSPDKLVIGMAFYGRSFILGDKSNTKPGAYIVKWENGGDPGEYTQARGFMGYYEICLRLKSDNWTKEYDSVGKCPYMYSGRNWIGYEDADSLQIKMDWIKQKGYAGAMNWAIDMDDFRGVCESKNVLIDTLWNNMKDYVVPPATLKPDNRPEWQLPPPASENPLIQISSATPTPPSRPTTRPPSTVTDVVTETSVSFATATMTSRPTAESRPTTLEPFIPTSTISFPSSTTTSTEDPIFSSTDSDFITNPNTENMDCSQQDFYPHPSDCGKNPRNIAALREHSGIRTESIAAGRLLTQEANVALKTLKVW</sequence>
<keyword evidence="11" id="KW-0624">Polysaccharide degradation</keyword>
<evidence type="ECO:0000256" key="10">
    <source>
        <dbReference type="ARBA" id="ARBA00023295"/>
    </source>
</evidence>
<evidence type="ECO:0000259" key="14">
    <source>
        <dbReference type="PROSITE" id="PS51910"/>
    </source>
</evidence>
<dbReference type="Gene3D" id="3.20.20.80">
    <property type="entry name" value="Glycosidases"/>
    <property type="match status" value="1"/>
</dbReference>
<feature type="compositionally biased region" description="Pro residues" evidence="12">
    <location>
        <begin position="447"/>
        <end position="456"/>
    </location>
</feature>
<feature type="domain" description="GH18" evidence="14">
    <location>
        <begin position="41"/>
        <end position="413"/>
    </location>
</feature>
<keyword evidence="8" id="KW-1015">Disulfide bond</keyword>
<evidence type="ECO:0000256" key="12">
    <source>
        <dbReference type="SAM" id="MobiDB-lite"/>
    </source>
</evidence>
<dbReference type="EMBL" id="LJIJ01000057">
    <property type="protein sequence ID" value="ODN04004.1"/>
    <property type="molecule type" value="Genomic_DNA"/>
</dbReference>
<dbReference type="Gene3D" id="3.10.50.10">
    <property type="match status" value="1"/>
</dbReference>
<feature type="signal peptide" evidence="13">
    <location>
        <begin position="1"/>
        <end position="22"/>
    </location>
</feature>
<keyword evidence="4" id="KW-0147">Chitin-binding</keyword>
<feature type="compositionally biased region" description="Low complexity" evidence="12">
    <location>
        <begin position="492"/>
        <end position="509"/>
    </location>
</feature>
<keyword evidence="6" id="KW-0378">Hydrolase</keyword>
<protein>
    <recommendedName>
        <fullName evidence="3">chitinase</fullName>
        <ecNumber evidence="3">3.2.1.14</ecNumber>
    </recommendedName>
</protein>
<evidence type="ECO:0000256" key="4">
    <source>
        <dbReference type="ARBA" id="ARBA00022669"/>
    </source>
</evidence>
<evidence type="ECO:0000256" key="5">
    <source>
        <dbReference type="ARBA" id="ARBA00022729"/>
    </source>
</evidence>
<evidence type="ECO:0000256" key="11">
    <source>
        <dbReference type="ARBA" id="ARBA00023326"/>
    </source>
</evidence>
<dbReference type="STRING" id="48709.A0A1D2NFI0"/>
<name>A0A1D2NFI0_ORCCI</name>
<evidence type="ECO:0000256" key="2">
    <source>
        <dbReference type="ARBA" id="ARBA00009121"/>
    </source>
</evidence>
<dbReference type="InterPro" id="IPR050314">
    <property type="entry name" value="Glycosyl_Hydrlase_18"/>
</dbReference>
<dbReference type="EC" id="3.2.1.14" evidence="3"/>
<dbReference type="OrthoDB" id="73875at2759"/>
<evidence type="ECO:0000256" key="6">
    <source>
        <dbReference type="ARBA" id="ARBA00022801"/>
    </source>
</evidence>
<evidence type="ECO:0000256" key="7">
    <source>
        <dbReference type="ARBA" id="ARBA00023024"/>
    </source>
</evidence>
<accession>A0A1D2NFI0</accession>
<dbReference type="PANTHER" id="PTHR11177:SF144">
    <property type="entry name" value="CHITINASE 5"/>
    <property type="match status" value="1"/>
</dbReference>
<feature type="compositionally biased region" description="Polar residues" evidence="12">
    <location>
        <begin position="472"/>
        <end position="488"/>
    </location>
</feature>
<organism evidence="15 16">
    <name type="scientific">Orchesella cincta</name>
    <name type="common">Springtail</name>
    <name type="synonym">Podura cincta</name>
    <dbReference type="NCBI Taxonomy" id="48709"/>
    <lineage>
        <taxon>Eukaryota</taxon>
        <taxon>Metazoa</taxon>
        <taxon>Ecdysozoa</taxon>
        <taxon>Arthropoda</taxon>
        <taxon>Hexapoda</taxon>
        <taxon>Collembola</taxon>
        <taxon>Entomobryomorpha</taxon>
        <taxon>Entomobryoidea</taxon>
        <taxon>Orchesellidae</taxon>
        <taxon>Orchesellinae</taxon>
        <taxon>Orchesella</taxon>
    </lineage>
</organism>
<proteinExistence type="inferred from homology"/>
<keyword evidence="9" id="KW-0119">Carbohydrate metabolism</keyword>
<dbReference type="InterPro" id="IPR017853">
    <property type="entry name" value="GH"/>
</dbReference>
<feature type="chain" id="PRO_5008905487" description="chitinase" evidence="13">
    <location>
        <begin position="23"/>
        <end position="585"/>
    </location>
</feature>
<dbReference type="GO" id="GO:0005576">
    <property type="term" value="C:extracellular region"/>
    <property type="evidence" value="ECO:0007669"/>
    <property type="project" value="TreeGrafter"/>
</dbReference>
<comment type="similarity">
    <text evidence="2">Belongs to the glycosyl hydrolase 18 family. Chitinase class II subfamily.</text>
</comment>
<dbReference type="InterPro" id="IPR001223">
    <property type="entry name" value="Glyco_hydro18_cat"/>
</dbReference>
<evidence type="ECO:0000256" key="9">
    <source>
        <dbReference type="ARBA" id="ARBA00023277"/>
    </source>
</evidence>
<keyword evidence="7" id="KW-0146">Chitin degradation</keyword>
<gene>
    <name evidence="15" type="ORF">Ocin01_02655</name>
</gene>
<dbReference type="GO" id="GO:0008061">
    <property type="term" value="F:chitin binding"/>
    <property type="evidence" value="ECO:0007669"/>
    <property type="project" value="UniProtKB-KW"/>
</dbReference>
<evidence type="ECO:0000256" key="3">
    <source>
        <dbReference type="ARBA" id="ARBA00012729"/>
    </source>
</evidence>
<comment type="caution">
    <text evidence="15">The sequence shown here is derived from an EMBL/GenBank/DDBJ whole genome shotgun (WGS) entry which is preliminary data.</text>
</comment>
<evidence type="ECO:0000256" key="1">
    <source>
        <dbReference type="ARBA" id="ARBA00000822"/>
    </source>
</evidence>
<dbReference type="GO" id="GO:0006032">
    <property type="term" value="P:chitin catabolic process"/>
    <property type="evidence" value="ECO:0007669"/>
    <property type="project" value="UniProtKB-KW"/>
</dbReference>
<evidence type="ECO:0000313" key="15">
    <source>
        <dbReference type="EMBL" id="ODN04004.1"/>
    </source>
</evidence>
<dbReference type="PANTHER" id="PTHR11177">
    <property type="entry name" value="CHITINASE"/>
    <property type="match status" value="1"/>
</dbReference>
<dbReference type="InterPro" id="IPR029070">
    <property type="entry name" value="Chitinase_insertion_sf"/>
</dbReference>
<dbReference type="PROSITE" id="PS51910">
    <property type="entry name" value="GH18_2"/>
    <property type="match status" value="1"/>
</dbReference>
<feature type="region of interest" description="Disordered" evidence="12">
    <location>
        <begin position="424"/>
        <end position="516"/>
    </location>
</feature>
<dbReference type="GO" id="GO:0000272">
    <property type="term" value="P:polysaccharide catabolic process"/>
    <property type="evidence" value="ECO:0007669"/>
    <property type="project" value="UniProtKB-KW"/>
</dbReference>